<evidence type="ECO:0000313" key="1">
    <source>
        <dbReference type="EMBL" id="MBA0648034.1"/>
    </source>
</evidence>
<dbReference type="Proteomes" id="UP000593573">
    <property type="component" value="Unassembled WGS sequence"/>
</dbReference>
<gene>
    <name evidence="1" type="ORF">Goklo_015822</name>
</gene>
<evidence type="ECO:0008006" key="3">
    <source>
        <dbReference type="Google" id="ProtNLM"/>
    </source>
</evidence>
<proteinExistence type="predicted"/>
<accession>A0A7J8UCN2</accession>
<evidence type="ECO:0000313" key="2">
    <source>
        <dbReference type="Proteomes" id="UP000593573"/>
    </source>
</evidence>
<dbReference type="AlphaFoldDB" id="A0A7J8UCN2"/>
<organism evidence="1 2">
    <name type="scientific">Gossypium klotzschianum</name>
    <dbReference type="NCBI Taxonomy" id="34286"/>
    <lineage>
        <taxon>Eukaryota</taxon>
        <taxon>Viridiplantae</taxon>
        <taxon>Streptophyta</taxon>
        <taxon>Embryophyta</taxon>
        <taxon>Tracheophyta</taxon>
        <taxon>Spermatophyta</taxon>
        <taxon>Magnoliopsida</taxon>
        <taxon>eudicotyledons</taxon>
        <taxon>Gunneridae</taxon>
        <taxon>Pentapetalae</taxon>
        <taxon>rosids</taxon>
        <taxon>malvids</taxon>
        <taxon>Malvales</taxon>
        <taxon>Malvaceae</taxon>
        <taxon>Malvoideae</taxon>
        <taxon>Gossypium</taxon>
    </lineage>
</organism>
<dbReference type="EMBL" id="JABFAB010000005">
    <property type="protein sequence ID" value="MBA0648034.1"/>
    <property type="molecule type" value="Genomic_DNA"/>
</dbReference>
<sequence>MLPWKTLCHPNGMGGLDIRDMRLFNLALIGCQVCYHQNISMMVIFSMPKGLIKPLLLGRVLLLLRRLSRMVSVGKLEMVVVLISGLILGVGHKFLPTNVKIVSIRNSFDQGCPSYEVVAETLIHALKYYPILHEVLSIFGWDISTMSRKYDCCIDWLEDMMRAFDKRAMADLMTTLCNCWNSRNNFVFKGKEGKGQILWERASNLSKDFHIYNILNEHLLSQNEAIKKWEKPPKGIVKINFDASINLNRMGYGVIIQDDDGFVLGGGGGFIDKRVLVHEVECIAFERSIKLTCQLNCYW</sequence>
<comment type="caution">
    <text evidence="1">The sequence shown here is derived from an EMBL/GenBank/DDBJ whole genome shotgun (WGS) entry which is preliminary data.</text>
</comment>
<name>A0A7J8UCN2_9ROSI</name>
<keyword evidence="2" id="KW-1185">Reference proteome</keyword>
<dbReference type="PANTHER" id="PTHR47074">
    <property type="entry name" value="BNAC02G40300D PROTEIN"/>
    <property type="match status" value="1"/>
</dbReference>
<dbReference type="PANTHER" id="PTHR47074:SF48">
    <property type="entry name" value="POLYNUCLEOTIDYL TRANSFERASE, RIBONUCLEASE H-LIKE SUPERFAMILY PROTEIN"/>
    <property type="match status" value="1"/>
</dbReference>
<dbReference type="OrthoDB" id="988822at2759"/>
<protein>
    <recommendedName>
        <fullName evidence="3">RNase H type-1 domain-containing protein</fullName>
    </recommendedName>
</protein>
<dbReference type="InterPro" id="IPR052929">
    <property type="entry name" value="RNase_H-like_EbsB-rel"/>
</dbReference>
<reference evidence="1 2" key="1">
    <citation type="journal article" date="2019" name="Genome Biol. Evol.">
        <title>Insights into the evolution of the New World diploid cottons (Gossypium, subgenus Houzingenia) based on genome sequencing.</title>
        <authorList>
            <person name="Grover C.E."/>
            <person name="Arick M.A. 2nd"/>
            <person name="Thrash A."/>
            <person name="Conover J.L."/>
            <person name="Sanders W.S."/>
            <person name="Peterson D.G."/>
            <person name="Frelichowski J.E."/>
            <person name="Scheffler J.A."/>
            <person name="Scheffler B.E."/>
            <person name="Wendel J.F."/>
        </authorList>
    </citation>
    <scope>NUCLEOTIDE SEQUENCE [LARGE SCALE GENOMIC DNA]</scope>
    <source>
        <strain evidence="1">57</strain>
        <tissue evidence="1">Leaf</tissue>
    </source>
</reference>